<organism evidence="3 4">
    <name type="scientific">Candidatus Odyssella acanthamoebae</name>
    <dbReference type="NCBI Taxonomy" id="91604"/>
    <lineage>
        <taxon>Bacteria</taxon>
        <taxon>Pseudomonadati</taxon>
        <taxon>Pseudomonadota</taxon>
        <taxon>Alphaproteobacteria</taxon>
        <taxon>Holosporales</taxon>
        <taxon>Candidatus Paracaedibacteraceae</taxon>
        <taxon>Candidatus Odyssella</taxon>
    </lineage>
</organism>
<evidence type="ECO:0000256" key="1">
    <source>
        <dbReference type="SAM" id="Coils"/>
    </source>
</evidence>
<evidence type="ECO:0000256" key="2">
    <source>
        <dbReference type="SAM" id="SignalP"/>
    </source>
</evidence>
<dbReference type="STRING" id="91604.ID47_02420"/>
<dbReference type="AlphaFoldDB" id="A0A077AUX0"/>
<feature type="coiled-coil region" evidence="1">
    <location>
        <begin position="104"/>
        <end position="241"/>
    </location>
</feature>
<feature type="chain" id="PRO_5001717422" evidence="2">
    <location>
        <begin position="23"/>
        <end position="293"/>
    </location>
</feature>
<evidence type="ECO:0000313" key="3">
    <source>
        <dbReference type="EMBL" id="AIK95834.1"/>
    </source>
</evidence>
<protein>
    <submittedName>
        <fullName evidence="3">Uncharacterized protein</fullName>
    </submittedName>
</protein>
<accession>A0A077AUX0</accession>
<sequence>MKITTTAALLLGTTLCISVAGADLREAPNEHTSFPSLIRLEQKIPTYRRGHALQTWVTGIKQAWDNQHPIVRQVMTSTNGELIVAKTYNEAEKLDRDMFTLMTVQNQLREQQLHEQRIHQLQEQRLREQQRLVQNLRLQQLREQQRREQQLREQEIEQERLRVQQLRQHQEEQERLRVQQRREQQLREQEIEQERLRVQQLRQHQEEQERLRVQQRREQQLREQEIELRRQQEEQEQIRIQIQTQQKIFVNTKDACASNKKSFANKRKSKSRFPLIFDNIKKKFAATSHLTLI</sequence>
<keyword evidence="4" id="KW-1185">Reference proteome</keyword>
<gene>
    <name evidence="3" type="ORF">ID47_02420</name>
</gene>
<dbReference type="RefSeq" id="WP_038463400.1">
    <property type="nucleotide sequence ID" value="NZ_CP008941.1"/>
</dbReference>
<name>A0A077AUX0_9PROT</name>
<dbReference type="Proteomes" id="UP000028926">
    <property type="component" value="Chromosome"/>
</dbReference>
<feature type="signal peptide" evidence="2">
    <location>
        <begin position="1"/>
        <end position="22"/>
    </location>
</feature>
<reference evidence="3 4" key="1">
    <citation type="submission" date="2014-07" db="EMBL/GenBank/DDBJ databases">
        <title>Comparative genomic insights into amoeba endosymbionts belonging to the families of Holosporaceae and Candidatus Midichloriaceae within Rickettsiales.</title>
        <authorList>
            <person name="Wang Z."/>
            <person name="Wu M."/>
        </authorList>
    </citation>
    <scope>NUCLEOTIDE SEQUENCE [LARGE SCALE GENOMIC DNA]</scope>
    <source>
        <strain evidence="3">PRA3</strain>
    </source>
</reference>
<evidence type="ECO:0000313" key="4">
    <source>
        <dbReference type="Proteomes" id="UP000028926"/>
    </source>
</evidence>
<dbReference type="KEGG" id="paca:ID47_02420"/>
<dbReference type="HOGENOM" id="CLU_948944_0_0_5"/>
<keyword evidence="2" id="KW-0732">Signal</keyword>
<keyword evidence="1" id="KW-0175">Coiled coil</keyword>
<dbReference type="EMBL" id="CP008941">
    <property type="protein sequence ID" value="AIK95834.1"/>
    <property type="molecule type" value="Genomic_DNA"/>
</dbReference>
<proteinExistence type="predicted"/>